<protein>
    <submittedName>
        <fullName evidence="1">Uncharacterized protein</fullName>
    </submittedName>
</protein>
<gene>
    <name evidence="1" type="ORF">HPB47_013389</name>
</gene>
<reference evidence="1 2" key="1">
    <citation type="journal article" date="2020" name="Cell">
        <title>Large-Scale Comparative Analyses of Tick Genomes Elucidate Their Genetic Diversity and Vector Capacities.</title>
        <authorList>
            <consortium name="Tick Genome and Microbiome Consortium (TIGMIC)"/>
            <person name="Jia N."/>
            <person name="Wang J."/>
            <person name="Shi W."/>
            <person name="Du L."/>
            <person name="Sun Y."/>
            <person name="Zhan W."/>
            <person name="Jiang J.F."/>
            <person name="Wang Q."/>
            <person name="Zhang B."/>
            <person name="Ji P."/>
            <person name="Bell-Sakyi L."/>
            <person name="Cui X.M."/>
            <person name="Yuan T.T."/>
            <person name="Jiang B.G."/>
            <person name="Yang W.F."/>
            <person name="Lam T.T."/>
            <person name="Chang Q.C."/>
            <person name="Ding S.J."/>
            <person name="Wang X.J."/>
            <person name="Zhu J.G."/>
            <person name="Ruan X.D."/>
            <person name="Zhao L."/>
            <person name="Wei J.T."/>
            <person name="Ye R.Z."/>
            <person name="Que T.C."/>
            <person name="Du C.H."/>
            <person name="Zhou Y.H."/>
            <person name="Cheng J.X."/>
            <person name="Dai P.F."/>
            <person name="Guo W.B."/>
            <person name="Han X.H."/>
            <person name="Huang E.J."/>
            <person name="Li L.F."/>
            <person name="Wei W."/>
            <person name="Gao Y.C."/>
            <person name="Liu J.Z."/>
            <person name="Shao H.Z."/>
            <person name="Wang X."/>
            <person name="Wang C.C."/>
            <person name="Yang T.C."/>
            <person name="Huo Q.B."/>
            <person name="Li W."/>
            <person name="Chen H.Y."/>
            <person name="Chen S.E."/>
            <person name="Zhou L.G."/>
            <person name="Ni X.B."/>
            <person name="Tian J.H."/>
            <person name="Sheng Y."/>
            <person name="Liu T."/>
            <person name="Pan Y.S."/>
            <person name="Xia L.Y."/>
            <person name="Li J."/>
            <person name="Zhao F."/>
            <person name="Cao W.C."/>
        </authorList>
    </citation>
    <scope>NUCLEOTIDE SEQUENCE [LARGE SCALE GENOMIC DNA]</scope>
    <source>
        <strain evidence="1">Iper-2018</strain>
    </source>
</reference>
<evidence type="ECO:0000313" key="1">
    <source>
        <dbReference type="EMBL" id="KAG0444780.1"/>
    </source>
</evidence>
<accession>A0AC60R1B1</accession>
<organism evidence="1 2">
    <name type="scientific">Ixodes persulcatus</name>
    <name type="common">Taiga tick</name>
    <dbReference type="NCBI Taxonomy" id="34615"/>
    <lineage>
        <taxon>Eukaryota</taxon>
        <taxon>Metazoa</taxon>
        <taxon>Ecdysozoa</taxon>
        <taxon>Arthropoda</taxon>
        <taxon>Chelicerata</taxon>
        <taxon>Arachnida</taxon>
        <taxon>Acari</taxon>
        <taxon>Parasitiformes</taxon>
        <taxon>Ixodida</taxon>
        <taxon>Ixodoidea</taxon>
        <taxon>Ixodidae</taxon>
        <taxon>Ixodinae</taxon>
        <taxon>Ixodes</taxon>
    </lineage>
</organism>
<proteinExistence type="predicted"/>
<evidence type="ECO:0000313" key="2">
    <source>
        <dbReference type="Proteomes" id="UP000805193"/>
    </source>
</evidence>
<keyword evidence="2" id="KW-1185">Reference proteome</keyword>
<name>A0AC60R1B1_IXOPE</name>
<dbReference type="Proteomes" id="UP000805193">
    <property type="component" value="Unassembled WGS sequence"/>
</dbReference>
<dbReference type="EMBL" id="JABSTQ010001482">
    <property type="protein sequence ID" value="KAG0444780.1"/>
    <property type="molecule type" value="Genomic_DNA"/>
</dbReference>
<comment type="caution">
    <text evidence="1">The sequence shown here is derived from an EMBL/GenBank/DDBJ whole genome shotgun (WGS) entry which is preliminary data.</text>
</comment>
<sequence>MARLSQNCIERLFGIIPQSLGPNDHPTPAQFLILANSLSFYNLAKLSTGGSVSKGVLRSLLCAEDTEKTARDQLDALLEAGKLHKVEEALVEDDHASCIEETSDSRLIYYMAGYAERKCITKKRGCGACKSTCFRTSTPTAAVHPASYMRHIDRGGLLFVTDQVFKLISHLEKVFTRCFSRRKLHANSTVDILSCVGASVPAVGVRKRCRWWWLAEPPGNADLSIARCPTHRDAAGGLLQAGPADADGPAPFCLEVAAGLELPV</sequence>